<dbReference type="Pfam" id="PF05088">
    <property type="entry name" value="Bac_GDH_CD"/>
    <property type="match status" value="1"/>
</dbReference>
<dbReference type="InterPro" id="IPR049059">
    <property type="entry name" value="NAD_Glu_DH_HM1"/>
</dbReference>
<protein>
    <submittedName>
        <fullName evidence="7">NAD-glutamate dehydrogenase</fullName>
    </submittedName>
</protein>
<evidence type="ECO:0000259" key="5">
    <source>
        <dbReference type="Pfam" id="PF21076"/>
    </source>
</evidence>
<dbReference type="PANTHER" id="PTHR43403">
    <property type="entry name" value="NAD-SPECIFIC GLUTAMATE DEHYDROGENASE"/>
    <property type="match status" value="1"/>
</dbReference>
<feature type="domain" description="NAD-glutamate dehydrogenase catalytic" evidence="2">
    <location>
        <begin position="763"/>
        <end position="1263"/>
    </location>
</feature>
<dbReference type="SUPFAM" id="SSF51735">
    <property type="entry name" value="NAD(P)-binding Rossmann-fold domains"/>
    <property type="match status" value="1"/>
</dbReference>
<reference evidence="7 8" key="1">
    <citation type="submission" date="2018-11" db="EMBL/GenBank/DDBJ databases">
        <authorList>
            <person name="Da X."/>
        </authorList>
    </citation>
    <scope>NUCLEOTIDE SEQUENCE [LARGE SCALE GENOMIC DNA]</scope>
    <source>
        <strain evidence="7 8">S14-144</strain>
    </source>
</reference>
<dbReference type="KEGG" id="nak:EH165_09340"/>
<dbReference type="Pfam" id="PF21074">
    <property type="entry name" value="GDH_C"/>
    <property type="match status" value="1"/>
</dbReference>
<dbReference type="InterPro" id="IPR046346">
    <property type="entry name" value="Aminoacid_DH-like_N_sf"/>
</dbReference>
<dbReference type="Pfam" id="PF21079">
    <property type="entry name" value="GDH_HM2"/>
    <property type="match status" value="1"/>
</dbReference>
<organism evidence="7 8">
    <name type="scientific">Nakamurella antarctica</name>
    <dbReference type="NCBI Taxonomy" id="1902245"/>
    <lineage>
        <taxon>Bacteria</taxon>
        <taxon>Bacillati</taxon>
        <taxon>Actinomycetota</taxon>
        <taxon>Actinomycetes</taxon>
        <taxon>Nakamurellales</taxon>
        <taxon>Nakamurellaceae</taxon>
        <taxon>Nakamurella</taxon>
    </lineage>
</organism>
<dbReference type="InterPro" id="IPR049062">
    <property type="entry name" value="NAD_Glu_DH_ACT2"/>
</dbReference>
<keyword evidence="8" id="KW-1185">Reference proteome</keyword>
<reference evidence="7 8" key="2">
    <citation type="submission" date="2018-12" db="EMBL/GenBank/DDBJ databases">
        <title>Nakamurella antarcticus sp. nov., isolated from Antarctica South Shetland Islands soil.</title>
        <authorList>
            <person name="Peng F."/>
        </authorList>
    </citation>
    <scope>NUCLEOTIDE SEQUENCE [LARGE SCALE GENOMIC DNA]</scope>
    <source>
        <strain evidence="7 8">S14-144</strain>
    </source>
</reference>
<accession>A0A3G8ZLU6</accession>
<dbReference type="PANTHER" id="PTHR43403:SF1">
    <property type="entry name" value="NAD-SPECIFIC GLUTAMATE DEHYDROGENASE"/>
    <property type="match status" value="1"/>
</dbReference>
<evidence type="ECO:0000313" key="7">
    <source>
        <dbReference type="EMBL" id="AZI58312.1"/>
    </source>
</evidence>
<dbReference type="Proteomes" id="UP000268084">
    <property type="component" value="Chromosome"/>
</dbReference>
<dbReference type="InterPro" id="IPR049056">
    <property type="entry name" value="NAD_Glu_DH_HM3"/>
</dbReference>
<dbReference type="GO" id="GO:0004352">
    <property type="term" value="F:glutamate dehydrogenase (NAD+) activity"/>
    <property type="evidence" value="ECO:0007669"/>
    <property type="project" value="InterPro"/>
</dbReference>
<evidence type="ECO:0000313" key="8">
    <source>
        <dbReference type="Proteomes" id="UP000268084"/>
    </source>
</evidence>
<dbReference type="Pfam" id="PF21078">
    <property type="entry name" value="GDH_HM3"/>
    <property type="match status" value="1"/>
</dbReference>
<evidence type="ECO:0000259" key="3">
    <source>
        <dbReference type="Pfam" id="PF21074"/>
    </source>
</evidence>
<dbReference type="InterPro" id="IPR048381">
    <property type="entry name" value="GDH_C"/>
</dbReference>
<dbReference type="OrthoDB" id="9758052at2"/>
<dbReference type="InterPro" id="IPR049064">
    <property type="entry name" value="NAD_Glu_DH_ACT3"/>
</dbReference>
<dbReference type="InterPro" id="IPR036291">
    <property type="entry name" value="NAD(P)-bd_dom_sf"/>
</dbReference>
<dbReference type="Pfam" id="PF21077">
    <property type="entry name" value="GDH_ACT3"/>
    <property type="match status" value="1"/>
</dbReference>
<dbReference type="Pfam" id="PF21073">
    <property type="entry name" value="GDH_HM1"/>
    <property type="match status" value="1"/>
</dbReference>
<dbReference type="Pfam" id="PF21076">
    <property type="entry name" value="GDH_ACT2"/>
    <property type="match status" value="1"/>
</dbReference>
<feature type="domain" description="NAD-glutamate dehydrogenase N-terminal ACT1" evidence="4">
    <location>
        <begin position="70"/>
        <end position="217"/>
    </location>
</feature>
<feature type="domain" description="NAD-specific glutamate dehydrogenase C-terminal" evidence="3">
    <location>
        <begin position="1309"/>
        <end position="1646"/>
    </location>
</feature>
<evidence type="ECO:0000259" key="6">
    <source>
        <dbReference type="Pfam" id="PF21077"/>
    </source>
</evidence>
<dbReference type="SUPFAM" id="SSF53223">
    <property type="entry name" value="Aminoacid dehydrogenase-like, N-terminal domain"/>
    <property type="match status" value="1"/>
</dbReference>
<name>A0A3G8ZLU6_9ACTN</name>
<dbReference type="Pfam" id="PF21075">
    <property type="entry name" value="GDH_ACT1"/>
    <property type="match status" value="1"/>
</dbReference>
<proteinExistence type="predicted"/>
<evidence type="ECO:0000259" key="4">
    <source>
        <dbReference type="Pfam" id="PF21075"/>
    </source>
</evidence>
<sequence>MTEIVASDHTGIEKDGSPSTARKQRNKIAVAGKDAYGIRSGQGGSEAAATVANTAVEQAAAEHPEMETLISRYFRHIPAEDLPTRAEDVVAVVTAHQRLAQHRSAGSPKIRVFNPQNADDAWSAGSTIVNIVNDDMPYLVDSVISTLTEAGAVVLRVLHPILDVRRDSAGTLVEVLGSSAKSSITGGFRGRDVVRESWAHILIDRITDAERAEKIELEVAASLSQVRDVVEDTDEMARTAKELAVSLRRNPPPLAAQEIIEAADLLDWFADGHLTFVGYQQCDGPTGTPMTPAPTSGLGLLRDNASAEGFTANMHSPLDHNRLMVLTRSSAPTSLAKNAQPFYLALREFDEDGVAVGEHQFIGLLTPRALNAEVQSTPVLRRVVDEVLLALGSSVDSYTGQRALDLLATYPRAELFWASVSEVVELVRGVLQLTSRRALRIFLQADPYRRFVSALVFLPRDRYTTAGRLAMMKILLDELQGSDIRYTARVGDSALAAVHFIVTTNPESAVVVDLPRMTEKVRQTIRTWEDELVAAIGGDEVLDTAGERTRYVEAFDQAYKADYSPASAVMDLQLLDALRGPEDLALSIIDSPPGRGGNRRLKAYVTGGTVTLSRALPLLQSMGAEVIDENPYQVTRTDGTPSRIYDFGLQFPDQYLADDGSVLEVRARFTDAFTASWSGLAEVDGFNTLVLAADLNWRQVAVFRAYAHYLRQIGSPYTQGYIESVITTNPAIATSLARLFQARFDPAEEDGREETCDTLAEEITVALDLVSSLDADRILRSFLRLILATDRTNAFRTDSNERLREFISFKLNPRKIPDLPKPVPVHEIWVYSPRLEGVHLRFGDVARGGLRWSDRPEDFRTEVLGLVKAQEVKNAVIVPVGAKGGFVLKQAPAPTGDPVADRDALAAEGINCYKMFIQGMLDVTDNRVDGEIVPPKQVVRHDEDDPYLVVAADKGTAKFSDTANAVAADNGFWLDDAFASGGSAGYDHKGMGITARGAWESVKHHFRELGVDTQTENFTVVGVGDMSGDVFGNGMLRSEHIALVAAFDHRHIFVDPAPDAAASFVERRRLFDLPRSSWADYEPSLISAGGGVFSRTLKNVPITAQMREVLGLDDDITHLTPNELMHAVLLAPVDLLWNGGVGTYVKASTESDTQVGDKANDPVRVNGGELRVKVVGEGGNLGVTQLGRIEFARIGGRINTDAIDNSAGVDTSDHEVNIKIALQPLLSEGTLTVADRDALLVSMTDEVAELVLADNIDQNRVLGVIRLHAPSMLNVHARLIDDLVARGNLDRGLEFLPTQAQINQRGAAGEGLTSPELSVLLSYVKADLSKEMIRSELPELSAFADQLPDYFPQQMRDGYGEAIAAHPLRREIVTTMTANEVVNGGGLSFVYRLTEEVAATAIDSIRSYRTTTKVFGLPELWADIAEVNNVVPAAVQDRLTLETRRLLDRAARWFLSSRPQPLDVTAEIERYAAIVHALTPRMPRLLVGVEHETVHADVVRLQNLGAPADLAHRVAYALFTFSLLDVVDVAIASGREPQEVAELYFALSAHLGLDNILSSVSALDRGDRWHALARQAVRDGLYSSLRAIVADVLSSSSPEVGAQSKIDQWEQDNRFRLERARRTLGQIAGSGANNLAALSVAAREINSLVR</sequence>
<evidence type="ECO:0000259" key="2">
    <source>
        <dbReference type="Pfam" id="PF05088"/>
    </source>
</evidence>
<dbReference type="RefSeq" id="WP_124799221.1">
    <property type="nucleotide sequence ID" value="NZ_CP034170.1"/>
</dbReference>
<feature type="domain" description="NAD-glutamate dehydrogenase ACT2" evidence="5">
    <location>
        <begin position="440"/>
        <end position="529"/>
    </location>
</feature>
<dbReference type="InterPro" id="IPR024727">
    <property type="entry name" value="NAD_Glu_DH_N_ACT1"/>
</dbReference>
<dbReference type="InterPro" id="IPR049058">
    <property type="entry name" value="NAD_Glu_DH_HM2"/>
</dbReference>
<dbReference type="EMBL" id="CP034170">
    <property type="protein sequence ID" value="AZI58312.1"/>
    <property type="molecule type" value="Genomic_DNA"/>
</dbReference>
<gene>
    <name evidence="7" type="ORF">EH165_09340</name>
</gene>
<dbReference type="InterPro" id="IPR028971">
    <property type="entry name" value="NAD-GDH_cat"/>
</dbReference>
<dbReference type="PIRSF" id="PIRSF036761">
    <property type="entry name" value="GDH_Mll4104"/>
    <property type="match status" value="1"/>
</dbReference>
<dbReference type="GO" id="GO:0004069">
    <property type="term" value="F:L-aspartate:2-oxoglutarate aminotransferase activity"/>
    <property type="evidence" value="ECO:0007669"/>
    <property type="project" value="InterPro"/>
</dbReference>
<feature type="domain" description="NAD-glutamate dehydrogenase ACT3" evidence="6">
    <location>
        <begin position="594"/>
        <end position="655"/>
    </location>
</feature>
<dbReference type="InterPro" id="IPR007780">
    <property type="entry name" value="NAD_Glu_DH_bac"/>
</dbReference>
<dbReference type="GO" id="GO:0006538">
    <property type="term" value="P:L-glutamate catabolic process"/>
    <property type="evidence" value="ECO:0007669"/>
    <property type="project" value="InterPro"/>
</dbReference>
<feature type="region of interest" description="Disordered" evidence="1">
    <location>
        <begin position="1"/>
        <end position="24"/>
    </location>
</feature>
<evidence type="ECO:0000256" key="1">
    <source>
        <dbReference type="SAM" id="MobiDB-lite"/>
    </source>
</evidence>